<dbReference type="KEGG" id="pdio:PDMSB3_2746"/>
<dbReference type="Proteomes" id="UP000325811">
    <property type="component" value="Chromosome I"/>
</dbReference>
<name>A0A5Q4ZEI1_9BURK</name>
<evidence type="ECO:0000313" key="3">
    <source>
        <dbReference type="Proteomes" id="UP000325811"/>
    </source>
</evidence>
<dbReference type="EMBL" id="LR699553">
    <property type="protein sequence ID" value="VVD29202.1"/>
    <property type="molecule type" value="Genomic_DNA"/>
</dbReference>
<dbReference type="AlphaFoldDB" id="A0A5Q4ZEI1"/>
<reference evidence="2 3" key="1">
    <citation type="submission" date="2019-08" db="EMBL/GenBank/DDBJ databases">
        <authorList>
            <person name="Herpell B J."/>
        </authorList>
    </citation>
    <scope>NUCLEOTIDE SEQUENCE [LARGE SCALE GENOMIC DNA]</scope>
    <source>
        <strain evidence="3">Msb3</strain>
    </source>
</reference>
<gene>
    <name evidence="2" type="ORF">PDMSB3_2746</name>
</gene>
<sequence>MTNQITHQITMDAVESSQIHSIGYDLTTGTLAVRFKNKAGEPTSLYHYSCVTPGNFDAIKNAESVGSHFYKHIRPFPDRFPFTCIEKMPTAGQVSE</sequence>
<organism evidence="2 3">
    <name type="scientific">Paraburkholderia dioscoreae</name>
    <dbReference type="NCBI Taxonomy" id="2604047"/>
    <lineage>
        <taxon>Bacteria</taxon>
        <taxon>Pseudomonadati</taxon>
        <taxon>Pseudomonadota</taxon>
        <taxon>Betaproteobacteria</taxon>
        <taxon>Burkholderiales</taxon>
        <taxon>Burkholderiaceae</taxon>
        <taxon>Paraburkholderia</taxon>
    </lineage>
</organism>
<evidence type="ECO:0000259" key="1">
    <source>
        <dbReference type="Pfam" id="PF13619"/>
    </source>
</evidence>
<evidence type="ECO:0000313" key="2">
    <source>
        <dbReference type="EMBL" id="VVD29202.1"/>
    </source>
</evidence>
<feature type="domain" description="KTSC" evidence="1">
    <location>
        <begin position="15"/>
        <end position="75"/>
    </location>
</feature>
<accession>A0A5Q4ZEI1</accession>
<protein>
    <recommendedName>
        <fullName evidence="1">KTSC domain-containing protein</fullName>
    </recommendedName>
</protein>
<dbReference type="Pfam" id="PF13619">
    <property type="entry name" value="KTSC"/>
    <property type="match status" value="1"/>
</dbReference>
<keyword evidence="3" id="KW-1185">Reference proteome</keyword>
<dbReference type="RefSeq" id="WP_165186440.1">
    <property type="nucleotide sequence ID" value="NZ_LR699553.1"/>
</dbReference>
<proteinExistence type="predicted"/>
<dbReference type="InterPro" id="IPR025309">
    <property type="entry name" value="KTSC_dom"/>
</dbReference>